<accession>A0ABU4AFD2</accession>
<sequence length="625" mass="69249">MFVERGTTQGETTSQERRAADQPRTRLLGHVVHCDGSRATIAAETDTDDSGQSNYWTVGKMISINLGAIRTVGLVYAVERPEHRWRDGEANPIAISVELVGEVRDRGAEPVFDRGITEYPHIGAPAHRIRSRDLQAVYDLAGRQQAVIGKLSQDESIDACIAVDDTLNRHFAVVGTTGVGKSSAVSLLLRKTIASRPDLRVLILDPHNEFASALPEYAVRIDTNTLDLPFWLFRLEELVEVLFRGREPVTEEVELLREIIPAAKHLYRNPGSAASLRRSNDTGGLTADTPVPYRMADVLKEIEERTGQLANKSDRPIYRSLRTRIEAAQNDPRYRFMFASRLIEDSIHETIGRLFRIPSHGKTVTCFEMAGMPPEVVNSVCSVMARLAFDLALWSNGKLNLLVVCEEAHRYMPADPRLGFAPTRHALARIAKEGRKYGCYLGVVTQRPGELDPTVLSQCSTVFAMRLANDQDKAIIRSAIADSSASMLSFLSAMGRREAIAFGEGVATTMRMKFEQLPAHALPGQLDDAKKKASRPEDIDNDVDLASIVANLRDAGRSMRSQVQSPPDIGSPVPADMQAGDRDYRPRPARTPVQPETFEQWSRPSDDYARPASYTVPSRGHFGNR</sequence>
<protein>
    <submittedName>
        <fullName evidence="3">ATP-binding protein</fullName>
    </submittedName>
</protein>
<dbReference type="GO" id="GO:0005524">
    <property type="term" value="F:ATP binding"/>
    <property type="evidence" value="ECO:0007669"/>
    <property type="project" value="UniProtKB-KW"/>
</dbReference>
<keyword evidence="3" id="KW-0547">Nucleotide-binding</keyword>
<keyword evidence="4" id="KW-1185">Reference proteome</keyword>
<dbReference type="Proteomes" id="UP001185659">
    <property type="component" value="Unassembled WGS sequence"/>
</dbReference>
<feature type="compositionally biased region" description="Basic and acidic residues" evidence="1">
    <location>
        <begin position="14"/>
        <end position="23"/>
    </location>
</feature>
<dbReference type="RefSeq" id="WP_317560647.1">
    <property type="nucleotide sequence ID" value="NZ_JAWLIP010000001.1"/>
</dbReference>
<evidence type="ECO:0000259" key="2">
    <source>
        <dbReference type="Pfam" id="PF01935"/>
    </source>
</evidence>
<proteinExistence type="predicted"/>
<feature type="region of interest" description="Disordered" evidence="1">
    <location>
        <begin position="556"/>
        <end position="625"/>
    </location>
</feature>
<dbReference type="PANTHER" id="PTHR42957:SF1">
    <property type="entry name" value="HELICASE MJ1565-RELATED"/>
    <property type="match status" value="1"/>
</dbReference>
<feature type="region of interest" description="Disordered" evidence="1">
    <location>
        <begin position="1"/>
        <end position="23"/>
    </location>
</feature>
<dbReference type="InterPro" id="IPR008571">
    <property type="entry name" value="HerA-like"/>
</dbReference>
<gene>
    <name evidence="3" type="ORF">R2G56_01505</name>
</gene>
<evidence type="ECO:0000256" key="1">
    <source>
        <dbReference type="SAM" id="MobiDB-lite"/>
    </source>
</evidence>
<organism evidence="3 4">
    <name type="scientific">Nitratireductor aquimarinus</name>
    <dbReference type="NCBI Taxonomy" id="889300"/>
    <lineage>
        <taxon>Bacteria</taxon>
        <taxon>Pseudomonadati</taxon>
        <taxon>Pseudomonadota</taxon>
        <taxon>Alphaproteobacteria</taxon>
        <taxon>Hyphomicrobiales</taxon>
        <taxon>Phyllobacteriaceae</taxon>
        <taxon>Nitratireductor</taxon>
    </lineage>
</organism>
<feature type="compositionally biased region" description="Polar residues" evidence="1">
    <location>
        <begin position="1"/>
        <end position="13"/>
    </location>
</feature>
<dbReference type="Pfam" id="PF01935">
    <property type="entry name" value="DUF87"/>
    <property type="match status" value="1"/>
</dbReference>
<dbReference type="Gene3D" id="3.40.50.300">
    <property type="entry name" value="P-loop containing nucleotide triphosphate hydrolases"/>
    <property type="match status" value="2"/>
</dbReference>
<name>A0ABU4AFD2_9HYPH</name>
<dbReference type="EMBL" id="JAWLIP010000001">
    <property type="protein sequence ID" value="MDV6224950.1"/>
    <property type="molecule type" value="Genomic_DNA"/>
</dbReference>
<keyword evidence="3" id="KW-0067">ATP-binding</keyword>
<evidence type="ECO:0000313" key="4">
    <source>
        <dbReference type="Proteomes" id="UP001185659"/>
    </source>
</evidence>
<feature type="domain" description="Helicase HerA central" evidence="2">
    <location>
        <begin position="147"/>
        <end position="387"/>
    </location>
</feature>
<dbReference type="InterPro" id="IPR002789">
    <property type="entry name" value="HerA_central"/>
</dbReference>
<dbReference type="SUPFAM" id="SSF52540">
    <property type="entry name" value="P-loop containing nucleoside triphosphate hydrolases"/>
    <property type="match status" value="1"/>
</dbReference>
<comment type="caution">
    <text evidence="3">The sequence shown here is derived from an EMBL/GenBank/DDBJ whole genome shotgun (WGS) entry which is preliminary data.</text>
</comment>
<dbReference type="PANTHER" id="PTHR42957">
    <property type="entry name" value="HELICASE MJ1565-RELATED"/>
    <property type="match status" value="1"/>
</dbReference>
<evidence type="ECO:0000313" key="3">
    <source>
        <dbReference type="EMBL" id="MDV6224950.1"/>
    </source>
</evidence>
<reference evidence="3 4" key="1">
    <citation type="submission" date="2023-10" db="EMBL/GenBank/DDBJ databases">
        <authorList>
            <person name="Venkata Ramana C."/>
            <person name="Sasikala C."/>
            <person name="Dhurka M."/>
        </authorList>
    </citation>
    <scope>NUCLEOTIDE SEQUENCE [LARGE SCALE GENOMIC DNA]</scope>
    <source>
        <strain evidence="3 4">KCTC 32151</strain>
    </source>
</reference>
<dbReference type="InterPro" id="IPR027417">
    <property type="entry name" value="P-loop_NTPase"/>
</dbReference>